<proteinExistence type="predicted"/>
<dbReference type="PROSITE" id="PS00372">
    <property type="entry name" value="PTS_EIIA_TYPE_2_HIS"/>
    <property type="match status" value="1"/>
</dbReference>
<dbReference type="GO" id="GO:0009401">
    <property type="term" value="P:phosphoenolpyruvate-dependent sugar phosphotransferase system"/>
    <property type="evidence" value="ECO:0007669"/>
    <property type="project" value="InterPro"/>
</dbReference>
<evidence type="ECO:0000259" key="8">
    <source>
        <dbReference type="PROSITE" id="PS51372"/>
    </source>
</evidence>
<gene>
    <name evidence="9" type="ORF">B5E44_00580</name>
</gene>
<feature type="domain" description="PRD" evidence="8">
    <location>
        <begin position="207"/>
        <end position="314"/>
    </location>
</feature>
<dbReference type="InterPro" id="IPR007737">
    <property type="entry name" value="Mga_HTH"/>
</dbReference>
<dbReference type="SUPFAM" id="SSF63520">
    <property type="entry name" value="PTS-regulatory domain, PRD"/>
    <property type="match status" value="2"/>
</dbReference>
<accession>A0A1Y4W6X2</accession>
<dbReference type="GO" id="GO:0006355">
    <property type="term" value="P:regulation of DNA-templated transcription"/>
    <property type="evidence" value="ECO:0007669"/>
    <property type="project" value="InterPro"/>
</dbReference>
<evidence type="ECO:0000313" key="9">
    <source>
        <dbReference type="EMBL" id="OUQ78140.1"/>
    </source>
</evidence>
<evidence type="ECO:0000256" key="3">
    <source>
        <dbReference type="ARBA" id="ARBA00023015"/>
    </source>
</evidence>
<sequence length="547" mass="62897">MKKNTPTSKTRKFLILKRLLNGEHLSYQHLADDYFVSRSSIANDIVYVKRLLAEDNTPLEFDNSGSYLKCKEIKRQDIIKRVISKLNQEKNSDAKKLFLDEELYENVKSSLTGVENACSLRISDLYIENVVLIITILIQRGRKGHHIESFNMKDLLKIQSLKNYPIVSQLLQSVGEENSYQFNDNELRYLSYIILANGINFLMKDELIPEVINKRVNKLVKDVGNGLSRNFANDQQLIKDLSLHIYQMLLRLKTHTTVINPILVDIKISYPKTYGVVWYFLNNFALENNLQISDDEIGFITIHFQAALERKKTNKKILFVCPHGIGTSSLALAQLKRILPTNAIIKTAAVIDLADRNLKDTDLIVSTEPLPQMKIPVVKISPLLTKNDLKNVMDKYIDTTILDDQKEEHDKLNLSQKVVNLLKHHISFFKDEKLPTIIDQLLDFNDWDSDEQKNCYLNTVNNRESLQSTYLGNGIAIPHGDPKMITNSCIAVAILNRPLNWGNNKTDIICLLMIADQDKKTIEPFMSLIMKGIKDKEWFIKKMTEFE</sequence>
<comment type="caution">
    <text evidence="9">The sequence shown here is derived from an EMBL/GenBank/DDBJ whole genome shotgun (WGS) entry which is preliminary data.</text>
</comment>
<dbReference type="Pfam" id="PF00359">
    <property type="entry name" value="PTS_EIIA_2"/>
    <property type="match status" value="1"/>
</dbReference>
<evidence type="ECO:0000256" key="5">
    <source>
        <dbReference type="ARBA" id="ARBA00023163"/>
    </source>
</evidence>
<evidence type="ECO:0000256" key="4">
    <source>
        <dbReference type="ARBA" id="ARBA00023159"/>
    </source>
</evidence>
<dbReference type="PANTHER" id="PTHR30185:SF12">
    <property type="entry name" value="TRANSCRIPTIONAL REGULATOR MANR"/>
    <property type="match status" value="1"/>
</dbReference>
<dbReference type="CDD" id="cd05568">
    <property type="entry name" value="PTS_IIB_bgl_like"/>
    <property type="match status" value="1"/>
</dbReference>
<dbReference type="Gene3D" id="3.40.930.10">
    <property type="entry name" value="Mannitol-specific EII, Chain A"/>
    <property type="match status" value="1"/>
</dbReference>
<dbReference type="Pfam" id="PF02302">
    <property type="entry name" value="PTS_IIB"/>
    <property type="match status" value="1"/>
</dbReference>
<protein>
    <recommendedName>
        <fullName evidence="11">PTS system EIIA component</fullName>
    </recommendedName>
</protein>
<dbReference type="PROSITE" id="PS51372">
    <property type="entry name" value="PRD_2"/>
    <property type="match status" value="2"/>
</dbReference>
<dbReference type="PROSITE" id="PS51094">
    <property type="entry name" value="PTS_EIIA_TYPE_2"/>
    <property type="match status" value="1"/>
</dbReference>
<dbReference type="InterPro" id="IPR036388">
    <property type="entry name" value="WH-like_DNA-bd_sf"/>
</dbReference>
<dbReference type="Proteomes" id="UP000195859">
    <property type="component" value="Unassembled WGS sequence"/>
</dbReference>
<name>A0A1Y4W6X2_9LACO</name>
<dbReference type="SUPFAM" id="SSF55804">
    <property type="entry name" value="Phoshotransferase/anion transport protein"/>
    <property type="match status" value="1"/>
</dbReference>
<dbReference type="Gene3D" id="1.10.1790.10">
    <property type="entry name" value="PRD domain"/>
    <property type="match status" value="2"/>
</dbReference>
<dbReference type="InterPro" id="IPR036634">
    <property type="entry name" value="PRD_sf"/>
</dbReference>
<dbReference type="Gene3D" id="3.40.50.2300">
    <property type="match status" value="1"/>
</dbReference>
<dbReference type="Pfam" id="PF05043">
    <property type="entry name" value="Mga"/>
    <property type="match status" value="1"/>
</dbReference>
<dbReference type="SUPFAM" id="SSF52794">
    <property type="entry name" value="PTS system IIB component-like"/>
    <property type="match status" value="1"/>
</dbReference>
<dbReference type="InterPro" id="IPR003501">
    <property type="entry name" value="PTS_EIIB_2/3"/>
</dbReference>
<dbReference type="GO" id="GO:0008982">
    <property type="term" value="F:protein-N(PI)-phosphohistidine-sugar phosphotransferase activity"/>
    <property type="evidence" value="ECO:0007669"/>
    <property type="project" value="InterPro"/>
</dbReference>
<dbReference type="PANTHER" id="PTHR30185">
    <property type="entry name" value="CRYPTIC BETA-GLUCOSIDE BGL OPERON ANTITERMINATOR"/>
    <property type="match status" value="1"/>
</dbReference>
<evidence type="ECO:0008006" key="11">
    <source>
        <dbReference type="Google" id="ProtNLM"/>
    </source>
</evidence>
<dbReference type="Gene3D" id="1.10.10.10">
    <property type="entry name" value="Winged helix-like DNA-binding domain superfamily/Winged helix DNA-binding domain"/>
    <property type="match status" value="1"/>
</dbReference>
<dbReference type="EMBL" id="NFLZ01000001">
    <property type="protein sequence ID" value="OUQ78140.1"/>
    <property type="molecule type" value="Genomic_DNA"/>
</dbReference>
<keyword evidence="5" id="KW-0804">Transcription</keyword>
<feature type="domain" description="PTS EIIB type-2" evidence="7">
    <location>
        <begin position="315"/>
        <end position="404"/>
    </location>
</feature>
<reference evidence="10" key="1">
    <citation type="submission" date="2017-04" db="EMBL/GenBank/DDBJ databases">
        <title>Function of individual gut microbiota members based on whole genome sequencing of pure cultures obtained from chicken caecum.</title>
        <authorList>
            <person name="Medvecky M."/>
            <person name="Cejkova D."/>
            <person name="Polansky O."/>
            <person name="Karasova D."/>
            <person name="Kubasova T."/>
            <person name="Cizek A."/>
            <person name="Rychlik I."/>
        </authorList>
    </citation>
    <scope>NUCLEOTIDE SEQUENCE [LARGE SCALE GENOMIC DNA]</scope>
    <source>
        <strain evidence="10">An101</strain>
    </source>
</reference>
<keyword evidence="2" id="KW-0677">Repeat</keyword>
<evidence type="ECO:0000256" key="2">
    <source>
        <dbReference type="ARBA" id="ARBA00022737"/>
    </source>
</evidence>
<evidence type="ECO:0000313" key="10">
    <source>
        <dbReference type="Proteomes" id="UP000195859"/>
    </source>
</evidence>
<evidence type="ECO:0000259" key="7">
    <source>
        <dbReference type="PROSITE" id="PS51099"/>
    </source>
</evidence>
<dbReference type="PROSITE" id="PS51099">
    <property type="entry name" value="PTS_EIIB_TYPE_2"/>
    <property type="match status" value="1"/>
</dbReference>
<feature type="domain" description="PRD" evidence="8">
    <location>
        <begin position="98"/>
        <end position="204"/>
    </location>
</feature>
<dbReference type="InterPro" id="IPR002178">
    <property type="entry name" value="PTS_EIIA_type-2_dom"/>
</dbReference>
<organism evidence="9 10">
    <name type="scientific">Lactobacillus gallinarum</name>
    <dbReference type="NCBI Taxonomy" id="52242"/>
    <lineage>
        <taxon>Bacteria</taxon>
        <taxon>Bacillati</taxon>
        <taxon>Bacillota</taxon>
        <taxon>Bacilli</taxon>
        <taxon>Lactobacillales</taxon>
        <taxon>Lactobacillaceae</taxon>
        <taxon>Lactobacillus</taxon>
    </lineage>
</organism>
<dbReference type="AlphaFoldDB" id="A0A1Y4W6X2"/>
<evidence type="ECO:0000256" key="1">
    <source>
        <dbReference type="ARBA" id="ARBA00022679"/>
    </source>
</evidence>
<dbReference type="InterPro" id="IPR036095">
    <property type="entry name" value="PTS_EIIB-like_sf"/>
</dbReference>
<dbReference type="InterPro" id="IPR050661">
    <property type="entry name" value="BglG_antiterminators"/>
</dbReference>
<evidence type="ECO:0000259" key="6">
    <source>
        <dbReference type="PROSITE" id="PS51094"/>
    </source>
</evidence>
<dbReference type="Pfam" id="PF00874">
    <property type="entry name" value="PRD"/>
    <property type="match status" value="2"/>
</dbReference>
<dbReference type="InterPro" id="IPR016152">
    <property type="entry name" value="PTrfase/Anion_transptr"/>
</dbReference>
<keyword evidence="4" id="KW-0010">Activator</keyword>
<keyword evidence="3" id="KW-0805">Transcription regulation</keyword>
<feature type="domain" description="PTS EIIA type-2" evidence="6">
    <location>
        <begin position="412"/>
        <end position="547"/>
    </location>
</feature>
<dbReference type="RefSeq" id="WP_087300913.1">
    <property type="nucleotide sequence ID" value="NZ_NFLZ01000001.1"/>
</dbReference>
<keyword evidence="1" id="KW-0808">Transferase</keyword>
<dbReference type="InterPro" id="IPR013011">
    <property type="entry name" value="PTS_EIIB_2"/>
</dbReference>
<dbReference type="InterPro" id="IPR011608">
    <property type="entry name" value="PRD"/>
</dbReference>